<keyword evidence="2" id="KW-1185">Reference proteome</keyword>
<dbReference type="EMBL" id="JANSHE010001208">
    <property type="protein sequence ID" value="KAJ3003917.1"/>
    <property type="molecule type" value="Genomic_DNA"/>
</dbReference>
<organism evidence="1 2">
    <name type="scientific">Trametes sanguinea</name>
    <dbReference type="NCBI Taxonomy" id="158606"/>
    <lineage>
        <taxon>Eukaryota</taxon>
        <taxon>Fungi</taxon>
        <taxon>Dikarya</taxon>
        <taxon>Basidiomycota</taxon>
        <taxon>Agaricomycotina</taxon>
        <taxon>Agaricomycetes</taxon>
        <taxon>Polyporales</taxon>
        <taxon>Polyporaceae</taxon>
        <taxon>Trametes</taxon>
    </lineage>
</organism>
<protein>
    <submittedName>
        <fullName evidence="1">Uncharacterized protein</fullName>
    </submittedName>
</protein>
<accession>A0ACC1PWP7</accession>
<dbReference type="Proteomes" id="UP001144978">
    <property type="component" value="Unassembled WGS sequence"/>
</dbReference>
<comment type="caution">
    <text evidence="1">The sequence shown here is derived from an EMBL/GenBank/DDBJ whole genome shotgun (WGS) entry which is preliminary data.</text>
</comment>
<proteinExistence type="predicted"/>
<sequence length="336" mass="35580">MRVIAPSVCVYWGVKVHDDRGQVLDVGPTGHYGRVVKATDSNSFDYLFPSGSAGSNPAGVVSLLSALLFLLPPLELPTALHDCTYATHEMHEYVVASPQAATASPEVLEAPRKDANATQHNGNHAFSHLRASSGWTSSATATAPRATRTTARTRTAAQAELSDEAPEQETSAPKRRGRIAKGQSSKEPPIPEDSVEPRQPLSPIPDSSSQTIPKKRGRPPKTADTSNVTVPEPAREGRGRSPGNAAAASRARSLMSISSSTSSRIMGAVIQCHDARRSDGMGKKKKRARRFLRTEEQLPAARATDICPAGSAPDPSAPHPVLPSLNSGQVQSGGIR</sequence>
<name>A0ACC1PWP7_9APHY</name>
<evidence type="ECO:0000313" key="1">
    <source>
        <dbReference type="EMBL" id="KAJ3003917.1"/>
    </source>
</evidence>
<evidence type="ECO:0000313" key="2">
    <source>
        <dbReference type="Proteomes" id="UP001144978"/>
    </source>
</evidence>
<gene>
    <name evidence="1" type="ORF">NUW54_g5061</name>
</gene>
<reference evidence="1" key="1">
    <citation type="submission" date="2022-08" db="EMBL/GenBank/DDBJ databases">
        <title>Genome Sequence of Pycnoporus sanguineus.</title>
        <authorList>
            <person name="Buettner E."/>
        </authorList>
    </citation>
    <scope>NUCLEOTIDE SEQUENCE</scope>
    <source>
        <strain evidence="1">CG-C14</strain>
    </source>
</reference>